<evidence type="ECO:0000256" key="13">
    <source>
        <dbReference type="ARBA" id="ARBA00047880"/>
    </source>
</evidence>
<keyword evidence="12" id="KW-0511">Multifunctional enzyme</keyword>
<accession>A0ABX1V7M6</accession>
<evidence type="ECO:0000256" key="16">
    <source>
        <dbReference type="SAM" id="MobiDB-lite"/>
    </source>
</evidence>
<keyword evidence="8 15" id="KW-0547">Nucleotide-binding</keyword>
<evidence type="ECO:0000256" key="1">
    <source>
        <dbReference type="ARBA" id="ARBA00002121"/>
    </source>
</evidence>
<comment type="catalytic activity">
    <reaction evidence="14 15">
        <text>FMN + ATP + H(+) = FAD + diphosphate</text>
        <dbReference type="Rhea" id="RHEA:17237"/>
        <dbReference type="ChEBI" id="CHEBI:15378"/>
        <dbReference type="ChEBI" id="CHEBI:30616"/>
        <dbReference type="ChEBI" id="CHEBI:33019"/>
        <dbReference type="ChEBI" id="CHEBI:57692"/>
        <dbReference type="ChEBI" id="CHEBI:58210"/>
        <dbReference type="EC" id="2.7.7.2"/>
    </reaction>
</comment>
<comment type="similarity">
    <text evidence="15">Belongs to the ribF family.</text>
</comment>
<comment type="pathway">
    <text evidence="2 15">Cofactor biosynthesis; FAD biosynthesis; FAD from FMN: step 1/1.</text>
</comment>
<dbReference type="InterPro" id="IPR002606">
    <property type="entry name" value="Riboflavin_kinase_bac"/>
</dbReference>
<evidence type="ECO:0000313" key="19">
    <source>
        <dbReference type="Proteomes" id="UP000609651"/>
    </source>
</evidence>
<evidence type="ECO:0000313" key="18">
    <source>
        <dbReference type="EMBL" id="NNJ24207.1"/>
    </source>
</evidence>
<keyword evidence="6 15" id="KW-0808">Transferase</keyword>
<evidence type="ECO:0000256" key="3">
    <source>
        <dbReference type="ARBA" id="ARBA00005201"/>
    </source>
</evidence>
<dbReference type="InterPro" id="IPR015865">
    <property type="entry name" value="Riboflavin_kinase_bac/euk"/>
</dbReference>
<comment type="pathway">
    <text evidence="3 15">Cofactor biosynthesis; FMN biosynthesis; FMN from riboflavin (ATP route): step 1/1.</text>
</comment>
<keyword evidence="11 15" id="KW-0067">ATP-binding</keyword>
<dbReference type="EC" id="2.7.1.26" evidence="15"/>
<reference evidence="18 19" key="1">
    <citation type="journal article" date="2020" name="Syst. Appl. Microbiol.">
        <title>Alienimonas chondri sp. nov., a novel planctomycete isolated from the biofilm of the red alga Chondrus crispus.</title>
        <authorList>
            <person name="Vitorino I."/>
            <person name="Albuquerque L."/>
            <person name="Wiegand S."/>
            <person name="Kallscheuer N."/>
            <person name="da Costa M.S."/>
            <person name="Lobo-da-Cunha A."/>
            <person name="Jogler C."/>
            <person name="Lage O.M."/>
        </authorList>
    </citation>
    <scope>NUCLEOTIDE SEQUENCE [LARGE SCALE GENOMIC DNA]</scope>
    <source>
        <strain evidence="18 19">LzC2</strain>
    </source>
</reference>
<evidence type="ECO:0000256" key="4">
    <source>
        <dbReference type="ARBA" id="ARBA00022630"/>
    </source>
</evidence>
<dbReference type="NCBIfam" id="NF004160">
    <property type="entry name" value="PRK05627.1-3"/>
    <property type="match status" value="1"/>
</dbReference>
<comment type="catalytic activity">
    <reaction evidence="13 15">
        <text>riboflavin + ATP = FMN + ADP + H(+)</text>
        <dbReference type="Rhea" id="RHEA:14357"/>
        <dbReference type="ChEBI" id="CHEBI:15378"/>
        <dbReference type="ChEBI" id="CHEBI:30616"/>
        <dbReference type="ChEBI" id="CHEBI:57986"/>
        <dbReference type="ChEBI" id="CHEBI:58210"/>
        <dbReference type="ChEBI" id="CHEBI:456216"/>
        <dbReference type="EC" id="2.7.1.26"/>
    </reaction>
</comment>
<dbReference type="NCBIfam" id="TIGR00125">
    <property type="entry name" value="cyt_tran_rel"/>
    <property type="match status" value="1"/>
</dbReference>
<dbReference type="InterPro" id="IPR023465">
    <property type="entry name" value="Riboflavin_kinase_dom_sf"/>
</dbReference>
<dbReference type="Gene3D" id="3.40.50.620">
    <property type="entry name" value="HUPs"/>
    <property type="match status" value="1"/>
</dbReference>
<keyword evidence="9 15" id="KW-0418">Kinase</keyword>
<dbReference type="PANTHER" id="PTHR22749:SF6">
    <property type="entry name" value="RIBOFLAVIN KINASE"/>
    <property type="match status" value="1"/>
</dbReference>
<evidence type="ECO:0000256" key="2">
    <source>
        <dbReference type="ARBA" id="ARBA00004726"/>
    </source>
</evidence>
<dbReference type="RefSeq" id="WP_171182895.1">
    <property type="nucleotide sequence ID" value="NZ_WTPX01000004.1"/>
</dbReference>
<feature type="region of interest" description="Disordered" evidence="16">
    <location>
        <begin position="1"/>
        <end position="21"/>
    </location>
</feature>
<keyword evidence="5 15" id="KW-0288">FMN</keyword>
<dbReference type="Gene3D" id="2.40.30.30">
    <property type="entry name" value="Riboflavin kinase-like"/>
    <property type="match status" value="1"/>
</dbReference>
<dbReference type="SUPFAM" id="SSF82114">
    <property type="entry name" value="Riboflavin kinase-like"/>
    <property type="match status" value="1"/>
</dbReference>
<keyword evidence="4 15" id="KW-0285">Flavoprotein</keyword>
<sequence>MSRLAEQADEVDPGDDLNPAGWSIKVPPEARGGLLSVGNFDGVHRGHAAILSELKRLANKRGVPAVAVTFDPHPVAVLRPEFTPALLTTHERRTELLRAGGADAVVRLPVDRRLLAHTAGEFFERVLLGAFGAVGVVEGGDFRFGKDRVGDVSTLRRWGRPHGWTVETVGPVTLPDADGADQAVSSSRIRSLIAEGGVEEANRLLGRPHRITGKVVSGEGRGRTLGFPTANLTDLDVLIPAPGVYAGRAEVDGTAYPVALHLGPRPTFDAGPPTAEAHLLDFTGDLYGRRQWVDLFGRVRGVRAFEGAEDLKRQIAADLSEVRRLNAAASTTESS</sequence>
<comment type="function">
    <text evidence="1">Catalyzes the phosphorylation of riboflavin to FMN followed by the adenylation of FMN to FAD.</text>
</comment>
<gene>
    <name evidence="18" type="primary">ribF</name>
    <name evidence="18" type="ORF">LzC2_02570</name>
</gene>
<dbReference type="NCBIfam" id="TIGR00083">
    <property type="entry name" value="ribF"/>
    <property type="match status" value="1"/>
</dbReference>
<dbReference type="Proteomes" id="UP000609651">
    <property type="component" value="Unassembled WGS sequence"/>
</dbReference>
<name>A0ABX1V7M6_9PLAN</name>
<evidence type="ECO:0000256" key="15">
    <source>
        <dbReference type="PIRNR" id="PIRNR004491"/>
    </source>
</evidence>
<dbReference type="InterPro" id="IPR014729">
    <property type="entry name" value="Rossmann-like_a/b/a_fold"/>
</dbReference>
<evidence type="ECO:0000256" key="9">
    <source>
        <dbReference type="ARBA" id="ARBA00022777"/>
    </source>
</evidence>
<dbReference type="CDD" id="cd02064">
    <property type="entry name" value="FAD_synthetase_N"/>
    <property type="match status" value="1"/>
</dbReference>
<protein>
    <recommendedName>
        <fullName evidence="15">Riboflavin biosynthesis protein</fullName>
    </recommendedName>
    <domain>
        <recommendedName>
            <fullName evidence="15">Riboflavin kinase</fullName>
            <ecNumber evidence="15">2.7.1.26</ecNumber>
        </recommendedName>
        <alternativeName>
            <fullName evidence="15">Flavokinase</fullName>
        </alternativeName>
    </domain>
    <domain>
        <recommendedName>
            <fullName evidence="15">FMN adenylyltransferase</fullName>
            <ecNumber evidence="15">2.7.7.2</ecNumber>
        </recommendedName>
        <alternativeName>
            <fullName evidence="15">FAD pyrophosphorylase</fullName>
        </alternativeName>
        <alternativeName>
            <fullName evidence="15">FAD synthase</fullName>
        </alternativeName>
    </domain>
</protein>
<evidence type="ECO:0000256" key="12">
    <source>
        <dbReference type="ARBA" id="ARBA00023268"/>
    </source>
</evidence>
<dbReference type="EMBL" id="WTPX01000004">
    <property type="protein sequence ID" value="NNJ24207.1"/>
    <property type="molecule type" value="Genomic_DNA"/>
</dbReference>
<dbReference type="SUPFAM" id="SSF52374">
    <property type="entry name" value="Nucleotidylyl transferase"/>
    <property type="match status" value="1"/>
</dbReference>
<evidence type="ECO:0000259" key="17">
    <source>
        <dbReference type="SMART" id="SM00904"/>
    </source>
</evidence>
<dbReference type="SMART" id="SM00904">
    <property type="entry name" value="Flavokinase"/>
    <property type="match status" value="1"/>
</dbReference>
<dbReference type="InterPro" id="IPR004821">
    <property type="entry name" value="Cyt_trans-like"/>
</dbReference>
<keyword evidence="19" id="KW-1185">Reference proteome</keyword>
<dbReference type="Pfam" id="PF06574">
    <property type="entry name" value="FAD_syn"/>
    <property type="match status" value="1"/>
</dbReference>
<dbReference type="PANTHER" id="PTHR22749">
    <property type="entry name" value="RIBOFLAVIN KINASE/FMN ADENYLYLTRANSFERASE"/>
    <property type="match status" value="1"/>
</dbReference>
<evidence type="ECO:0000256" key="11">
    <source>
        <dbReference type="ARBA" id="ARBA00022840"/>
    </source>
</evidence>
<evidence type="ECO:0000256" key="14">
    <source>
        <dbReference type="ARBA" id="ARBA00049494"/>
    </source>
</evidence>
<dbReference type="InterPro" id="IPR023468">
    <property type="entry name" value="Riboflavin_kinase"/>
</dbReference>
<evidence type="ECO:0000256" key="7">
    <source>
        <dbReference type="ARBA" id="ARBA00022695"/>
    </source>
</evidence>
<evidence type="ECO:0000256" key="6">
    <source>
        <dbReference type="ARBA" id="ARBA00022679"/>
    </source>
</evidence>
<keyword evidence="7 15" id="KW-0548">Nucleotidyltransferase</keyword>
<dbReference type="Pfam" id="PF01687">
    <property type="entry name" value="Flavokinase"/>
    <property type="match status" value="1"/>
</dbReference>
<dbReference type="EC" id="2.7.7.2" evidence="15"/>
<evidence type="ECO:0000256" key="10">
    <source>
        <dbReference type="ARBA" id="ARBA00022827"/>
    </source>
</evidence>
<comment type="caution">
    <text evidence="18">The sequence shown here is derived from an EMBL/GenBank/DDBJ whole genome shotgun (WGS) entry which is preliminary data.</text>
</comment>
<proteinExistence type="inferred from homology"/>
<feature type="domain" description="Riboflavin kinase" evidence="17">
    <location>
        <begin position="204"/>
        <end position="327"/>
    </location>
</feature>
<evidence type="ECO:0000256" key="5">
    <source>
        <dbReference type="ARBA" id="ARBA00022643"/>
    </source>
</evidence>
<keyword evidence="10 15" id="KW-0274">FAD</keyword>
<organism evidence="18 19">
    <name type="scientific">Alienimonas chondri</name>
    <dbReference type="NCBI Taxonomy" id="2681879"/>
    <lineage>
        <taxon>Bacteria</taxon>
        <taxon>Pseudomonadati</taxon>
        <taxon>Planctomycetota</taxon>
        <taxon>Planctomycetia</taxon>
        <taxon>Planctomycetales</taxon>
        <taxon>Planctomycetaceae</taxon>
        <taxon>Alienimonas</taxon>
    </lineage>
</organism>
<dbReference type="PIRSF" id="PIRSF004491">
    <property type="entry name" value="FAD_Synth"/>
    <property type="match status" value="1"/>
</dbReference>
<dbReference type="InterPro" id="IPR015864">
    <property type="entry name" value="FAD_synthase"/>
</dbReference>
<evidence type="ECO:0000256" key="8">
    <source>
        <dbReference type="ARBA" id="ARBA00022741"/>
    </source>
</evidence>